<evidence type="ECO:0000313" key="2">
    <source>
        <dbReference type="EMBL" id="GMN47612.1"/>
    </source>
</evidence>
<proteinExistence type="predicted"/>
<comment type="caution">
    <text evidence="2">The sequence shown here is derived from an EMBL/GenBank/DDBJ whole genome shotgun (WGS) entry which is preliminary data.</text>
</comment>
<dbReference type="Proteomes" id="UP001187192">
    <property type="component" value="Unassembled WGS sequence"/>
</dbReference>
<keyword evidence="1" id="KW-0812">Transmembrane</keyword>
<keyword evidence="1" id="KW-1133">Transmembrane helix</keyword>
<dbReference type="EMBL" id="BTGU01000026">
    <property type="protein sequence ID" value="GMN47612.1"/>
    <property type="molecule type" value="Genomic_DNA"/>
</dbReference>
<name>A0AA88A6X6_FICCA</name>
<evidence type="ECO:0000313" key="3">
    <source>
        <dbReference type="Proteomes" id="UP001187192"/>
    </source>
</evidence>
<sequence length="129" mass="14178">MTSAAPNSLWLFTLGQNPSNPWPFGTILCLGRLDNLGSDFFKNILALGAINQMDYMFIGCIESLFRIVMRAIIVWIISSVVIDGHSMRTRNLIHLKASAGIGPFSHIHNPGLSSLASNGVLKLISWPRL</sequence>
<protein>
    <submittedName>
        <fullName evidence="2">Uncharacterized protein</fullName>
    </submittedName>
</protein>
<organism evidence="2 3">
    <name type="scientific">Ficus carica</name>
    <name type="common">Common fig</name>
    <dbReference type="NCBI Taxonomy" id="3494"/>
    <lineage>
        <taxon>Eukaryota</taxon>
        <taxon>Viridiplantae</taxon>
        <taxon>Streptophyta</taxon>
        <taxon>Embryophyta</taxon>
        <taxon>Tracheophyta</taxon>
        <taxon>Spermatophyta</taxon>
        <taxon>Magnoliopsida</taxon>
        <taxon>eudicotyledons</taxon>
        <taxon>Gunneridae</taxon>
        <taxon>Pentapetalae</taxon>
        <taxon>rosids</taxon>
        <taxon>fabids</taxon>
        <taxon>Rosales</taxon>
        <taxon>Moraceae</taxon>
        <taxon>Ficeae</taxon>
        <taxon>Ficus</taxon>
    </lineage>
</organism>
<keyword evidence="1" id="KW-0472">Membrane</keyword>
<feature type="transmembrane region" description="Helical" evidence="1">
    <location>
        <begin position="63"/>
        <end position="82"/>
    </location>
</feature>
<evidence type="ECO:0000256" key="1">
    <source>
        <dbReference type="SAM" id="Phobius"/>
    </source>
</evidence>
<reference evidence="2" key="1">
    <citation type="submission" date="2023-07" db="EMBL/GenBank/DDBJ databases">
        <title>draft genome sequence of fig (Ficus carica).</title>
        <authorList>
            <person name="Takahashi T."/>
            <person name="Nishimura K."/>
        </authorList>
    </citation>
    <scope>NUCLEOTIDE SEQUENCE</scope>
</reference>
<dbReference type="AlphaFoldDB" id="A0AA88A6X6"/>
<gene>
    <name evidence="2" type="ORF">TIFTF001_016790</name>
</gene>
<accession>A0AA88A6X6</accession>
<keyword evidence="3" id="KW-1185">Reference proteome</keyword>